<accession>A0AAD8ELE5</accession>
<feature type="non-terminal residue" evidence="1">
    <location>
        <position position="95"/>
    </location>
</feature>
<dbReference type="AlphaFoldDB" id="A0AAD8ELE5"/>
<keyword evidence="2" id="KW-1185">Reference proteome</keyword>
<dbReference type="EMBL" id="JASPKZ010002701">
    <property type="protein sequence ID" value="KAJ9594970.1"/>
    <property type="molecule type" value="Genomic_DNA"/>
</dbReference>
<evidence type="ECO:0000313" key="1">
    <source>
        <dbReference type="EMBL" id="KAJ9594970.1"/>
    </source>
</evidence>
<protein>
    <submittedName>
        <fullName evidence="1">Uncharacterized protein</fullName>
    </submittedName>
</protein>
<organism evidence="1 2">
    <name type="scientific">Diploptera punctata</name>
    <name type="common">Pacific beetle cockroach</name>
    <dbReference type="NCBI Taxonomy" id="6984"/>
    <lineage>
        <taxon>Eukaryota</taxon>
        <taxon>Metazoa</taxon>
        <taxon>Ecdysozoa</taxon>
        <taxon>Arthropoda</taxon>
        <taxon>Hexapoda</taxon>
        <taxon>Insecta</taxon>
        <taxon>Pterygota</taxon>
        <taxon>Neoptera</taxon>
        <taxon>Polyneoptera</taxon>
        <taxon>Dictyoptera</taxon>
        <taxon>Blattodea</taxon>
        <taxon>Blaberoidea</taxon>
        <taxon>Blaberidae</taxon>
        <taxon>Diplopterinae</taxon>
        <taxon>Diploptera</taxon>
    </lineage>
</organism>
<gene>
    <name evidence="1" type="ORF">L9F63_013734</name>
</gene>
<proteinExistence type="predicted"/>
<feature type="non-terminal residue" evidence="1">
    <location>
        <position position="1"/>
    </location>
</feature>
<reference evidence="1" key="2">
    <citation type="submission" date="2023-05" db="EMBL/GenBank/DDBJ databases">
        <authorList>
            <person name="Fouks B."/>
        </authorList>
    </citation>
    <scope>NUCLEOTIDE SEQUENCE</scope>
    <source>
        <strain evidence="1">Stay&amp;Tobe</strain>
        <tissue evidence="1">Testes</tissue>
    </source>
</reference>
<sequence length="95" mass="11660">CFARDLRCYIVNTYRPRFIVIEVSYEQSIGLVDHRIRIWKFRNTSSKPYYPHYKLYDINKAYRNSDFLCILRKKYRLPFHYFSRDLESNSCVTST</sequence>
<dbReference type="Proteomes" id="UP001233999">
    <property type="component" value="Unassembled WGS sequence"/>
</dbReference>
<comment type="caution">
    <text evidence="1">The sequence shown here is derived from an EMBL/GenBank/DDBJ whole genome shotgun (WGS) entry which is preliminary data.</text>
</comment>
<name>A0AAD8ELE5_DIPPU</name>
<evidence type="ECO:0000313" key="2">
    <source>
        <dbReference type="Proteomes" id="UP001233999"/>
    </source>
</evidence>
<reference evidence="1" key="1">
    <citation type="journal article" date="2023" name="IScience">
        <title>Live-bearing cockroach genome reveals convergent evolutionary mechanisms linked to viviparity in insects and beyond.</title>
        <authorList>
            <person name="Fouks B."/>
            <person name="Harrison M.C."/>
            <person name="Mikhailova A.A."/>
            <person name="Marchal E."/>
            <person name="English S."/>
            <person name="Carruthers M."/>
            <person name="Jennings E.C."/>
            <person name="Chiamaka E.L."/>
            <person name="Frigard R.A."/>
            <person name="Pippel M."/>
            <person name="Attardo G.M."/>
            <person name="Benoit J.B."/>
            <person name="Bornberg-Bauer E."/>
            <person name="Tobe S.S."/>
        </authorList>
    </citation>
    <scope>NUCLEOTIDE SEQUENCE</scope>
    <source>
        <strain evidence="1">Stay&amp;Tobe</strain>
    </source>
</reference>